<dbReference type="GO" id="GO:0016757">
    <property type="term" value="F:glycosyltransferase activity"/>
    <property type="evidence" value="ECO:0007669"/>
    <property type="project" value="InterPro"/>
</dbReference>
<protein>
    <recommendedName>
        <fullName evidence="1">Glycosyltransferase 61 catalytic domain-containing protein</fullName>
    </recommendedName>
</protein>
<accession>A0A427XUC2</accession>
<dbReference type="Proteomes" id="UP000279236">
    <property type="component" value="Unassembled WGS sequence"/>
</dbReference>
<dbReference type="EMBL" id="RSCE01000005">
    <property type="protein sequence ID" value="RSH82443.1"/>
    <property type="molecule type" value="Genomic_DNA"/>
</dbReference>
<dbReference type="OrthoDB" id="529273at2759"/>
<dbReference type="GeneID" id="39591956"/>
<feature type="domain" description="Glycosyltransferase 61 catalytic" evidence="1">
    <location>
        <begin position="344"/>
        <end position="448"/>
    </location>
</feature>
<evidence type="ECO:0000259" key="1">
    <source>
        <dbReference type="Pfam" id="PF04577"/>
    </source>
</evidence>
<evidence type="ECO:0000313" key="2">
    <source>
        <dbReference type="EMBL" id="RSH82443.1"/>
    </source>
</evidence>
<comment type="caution">
    <text evidence="2">The sequence shown here is derived from an EMBL/GenBank/DDBJ whole genome shotgun (WGS) entry which is preliminary data.</text>
</comment>
<reference evidence="2 3" key="1">
    <citation type="submission" date="2018-11" db="EMBL/GenBank/DDBJ databases">
        <title>Genome sequence of Apiotrichum porosum DSM 27194.</title>
        <authorList>
            <person name="Aliyu H."/>
            <person name="Gorte O."/>
            <person name="Ochsenreither K."/>
        </authorList>
    </citation>
    <scope>NUCLEOTIDE SEQUENCE [LARGE SCALE GENOMIC DNA]</scope>
    <source>
        <strain evidence="2 3">DSM 27194</strain>
    </source>
</reference>
<sequence length="537" mass="59742">MIRGPLARGVLLAALVTLFLIPAVVKIPFFLPSDDSAAEHVYEIDDGYIAISGKAVHHDLYAASSNGGHGSGSGGGVGGRIAQHGKPAAVKQQALTPLRPSEGGLHDQLLLTRFVAHAPGFSVIENLYYHNGTFLVVTDEPWAVPELKYLGVMNHQNAGEQIGSSFKILAVRGPPIGRMQAHKKDVESISVANASLLTATSLELGAPMLLNNDHQFISHYYHFIGETFLGAWRIWNNYAWARGLSSLPDFKVIAFPKVFNVEETKVDHSKEGWEDHAGANRFFMETWFPKARIETAVDWHHRRDSDEVYRMPLVVISDRRGGHEGPSASFKPWGDVLRMPVQDNWLENLRDRVLKGYTGPVSLQHPDKPRLVYLSRQDTGRRLDDDQHKNLVIALEDLHDEGVIDFTLLQFVDGTPFPDQLAEFSKTDFVIAVHGNGLTHSLWMSPGQGRAVFEIQPHDCSVNDYSPLALAAGVQHFLVHETKDMCTPLECPTRGCQESEGPTRDDMRVDPALIIDKVRELVAKHYRNGRMIPDLDM</sequence>
<dbReference type="Pfam" id="PF04577">
    <property type="entry name" value="Glyco_transf_61"/>
    <property type="match status" value="1"/>
</dbReference>
<name>A0A427XUC2_9TREE</name>
<proteinExistence type="predicted"/>
<dbReference type="AlphaFoldDB" id="A0A427XUC2"/>
<dbReference type="RefSeq" id="XP_028476675.1">
    <property type="nucleotide sequence ID" value="XM_028622782.1"/>
</dbReference>
<keyword evidence="3" id="KW-1185">Reference proteome</keyword>
<organism evidence="2 3">
    <name type="scientific">Apiotrichum porosum</name>
    <dbReference type="NCBI Taxonomy" id="105984"/>
    <lineage>
        <taxon>Eukaryota</taxon>
        <taxon>Fungi</taxon>
        <taxon>Dikarya</taxon>
        <taxon>Basidiomycota</taxon>
        <taxon>Agaricomycotina</taxon>
        <taxon>Tremellomycetes</taxon>
        <taxon>Trichosporonales</taxon>
        <taxon>Trichosporonaceae</taxon>
        <taxon>Apiotrichum</taxon>
    </lineage>
</organism>
<evidence type="ECO:0000313" key="3">
    <source>
        <dbReference type="Proteomes" id="UP000279236"/>
    </source>
</evidence>
<gene>
    <name evidence="2" type="ORF">EHS24_007413</name>
</gene>
<dbReference type="InterPro" id="IPR049625">
    <property type="entry name" value="Glyco_transf_61_cat"/>
</dbReference>